<sequence>VLGIGKISSSDLLLKSPGIGVNYDVNLYNSDSSPSSVCTIKLTATYFPIKDSCPEIVLEETIPYTGSATTNIVDPLQMMSSLNPNRKRSRLSHTKMKFKVCVHIVKGYDLVGNHLNPVCSVTYKDTTLNTPIVKETSNPQFDHTLYFQEEGHPRELFEEFIEFKVFTAGKITKNLIGEFKYELGLVYEEEEHRILNQKLALTNPHSATVSGYLEVSVLVLGQEENSSSVKEMLRSSLPVPHQQASFTLSLYCAKDLPRMDLGAVQAMKKALGNRKVSKENVDAYLLFKFAGNEVRSEKCRNNTNPEFKQNLHLNFFYPSKCDSLQITLVDWDRMAKDDVIGTVTIPLSGISLLGENGFLPTFGPAWVNIYGAQRKWEFIDPKNNLLMNKGLINGCAYRGRILLELNTQLGITSNVQTSTISEETFNNIKPFRSTSEFMLICQFDQCFLQNEYTEQLEFEVSMGIFGNKEEKYKLSSLSCTNPLNPIYDGDKGYFLPWGKQKPLIMVQCEWEDVTYRLHAVNAISRITKRLQEDLNTLTSHIEAHEGNSELQEGLYHLDALKKQLIKEC</sequence>
<gene>
    <name evidence="7" type="ORF">MNOR_LOCUS23534</name>
</gene>
<dbReference type="Pfam" id="PF00168">
    <property type="entry name" value="C2"/>
    <property type="match status" value="2"/>
</dbReference>
<dbReference type="GO" id="GO:0061025">
    <property type="term" value="P:membrane fusion"/>
    <property type="evidence" value="ECO:0007669"/>
    <property type="project" value="TreeGrafter"/>
</dbReference>
<reference evidence="7 8" key="1">
    <citation type="submission" date="2024-05" db="EMBL/GenBank/DDBJ databases">
        <authorList>
            <person name="Wallberg A."/>
        </authorList>
    </citation>
    <scope>NUCLEOTIDE SEQUENCE [LARGE SCALE GENOMIC DNA]</scope>
</reference>
<keyword evidence="5" id="KW-0472">Membrane</keyword>
<dbReference type="Proteomes" id="UP001497623">
    <property type="component" value="Unassembled WGS sequence"/>
</dbReference>
<dbReference type="Gene3D" id="2.60.40.150">
    <property type="entry name" value="C2 domain"/>
    <property type="match status" value="2"/>
</dbReference>
<keyword evidence="2" id="KW-0812">Transmembrane</keyword>
<dbReference type="EMBL" id="CAXKWB010020838">
    <property type="protein sequence ID" value="CAL4122812.1"/>
    <property type="molecule type" value="Genomic_DNA"/>
</dbReference>
<protein>
    <recommendedName>
        <fullName evidence="6">C2 domain-containing protein</fullName>
    </recommendedName>
</protein>
<evidence type="ECO:0000313" key="8">
    <source>
        <dbReference type="Proteomes" id="UP001497623"/>
    </source>
</evidence>
<accession>A0AAV2RFH8</accession>
<dbReference type="InterPro" id="IPR035892">
    <property type="entry name" value="C2_domain_sf"/>
</dbReference>
<comment type="subcellular location">
    <subcellularLocation>
        <location evidence="1">Membrane</location>
        <topology evidence="1">Single-pass membrane protein</topology>
    </subcellularLocation>
</comment>
<name>A0AAV2RFH8_MEGNR</name>
<dbReference type="SMART" id="SM00239">
    <property type="entry name" value="C2"/>
    <property type="match status" value="2"/>
</dbReference>
<evidence type="ECO:0000259" key="6">
    <source>
        <dbReference type="PROSITE" id="PS50004"/>
    </source>
</evidence>
<feature type="domain" description="C2" evidence="6">
    <location>
        <begin position="74"/>
        <end position="196"/>
    </location>
</feature>
<evidence type="ECO:0000256" key="5">
    <source>
        <dbReference type="ARBA" id="ARBA00023136"/>
    </source>
</evidence>
<feature type="non-terminal residue" evidence="7">
    <location>
        <position position="568"/>
    </location>
</feature>
<dbReference type="InterPro" id="IPR000008">
    <property type="entry name" value="C2_dom"/>
</dbReference>
<keyword evidence="4" id="KW-1133">Transmembrane helix</keyword>
<dbReference type="PANTHER" id="PTHR12546">
    <property type="entry name" value="FER-1-LIKE"/>
    <property type="match status" value="1"/>
</dbReference>
<evidence type="ECO:0000256" key="1">
    <source>
        <dbReference type="ARBA" id="ARBA00004167"/>
    </source>
</evidence>
<evidence type="ECO:0000256" key="4">
    <source>
        <dbReference type="ARBA" id="ARBA00022989"/>
    </source>
</evidence>
<dbReference type="InterPro" id="IPR037721">
    <property type="entry name" value="Ferlin"/>
</dbReference>
<evidence type="ECO:0000313" key="7">
    <source>
        <dbReference type="EMBL" id="CAL4122812.1"/>
    </source>
</evidence>
<dbReference type="AlphaFoldDB" id="A0AAV2RFH8"/>
<dbReference type="GO" id="GO:0016020">
    <property type="term" value="C:membrane"/>
    <property type="evidence" value="ECO:0007669"/>
    <property type="project" value="UniProtKB-SubCell"/>
</dbReference>
<proteinExistence type="predicted"/>
<organism evidence="7 8">
    <name type="scientific">Meganyctiphanes norvegica</name>
    <name type="common">Northern krill</name>
    <name type="synonym">Thysanopoda norvegica</name>
    <dbReference type="NCBI Taxonomy" id="48144"/>
    <lineage>
        <taxon>Eukaryota</taxon>
        <taxon>Metazoa</taxon>
        <taxon>Ecdysozoa</taxon>
        <taxon>Arthropoda</taxon>
        <taxon>Crustacea</taxon>
        <taxon>Multicrustacea</taxon>
        <taxon>Malacostraca</taxon>
        <taxon>Eumalacostraca</taxon>
        <taxon>Eucarida</taxon>
        <taxon>Euphausiacea</taxon>
        <taxon>Euphausiidae</taxon>
        <taxon>Meganyctiphanes</taxon>
    </lineage>
</organism>
<feature type="domain" description="C2" evidence="6">
    <location>
        <begin position="228"/>
        <end position="361"/>
    </location>
</feature>
<dbReference type="PROSITE" id="PS50004">
    <property type="entry name" value="C2"/>
    <property type="match status" value="2"/>
</dbReference>
<evidence type="ECO:0000256" key="3">
    <source>
        <dbReference type="ARBA" id="ARBA00022737"/>
    </source>
</evidence>
<evidence type="ECO:0000256" key="2">
    <source>
        <dbReference type="ARBA" id="ARBA00022692"/>
    </source>
</evidence>
<dbReference type="GO" id="GO:0007009">
    <property type="term" value="P:plasma membrane organization"/>
    <property type="evidence" value="ECO:0007669"/>
    <property type="project" value="TreeGrafter"/>
</dbReference>
<dbReference type="PANTHER" id="PTHR12546:SF33">
    <property type="entry name" value="SPERM VESICLE FUSION PROTEIN FER-1"/>
    <property type="match status" value="1"/>
</dbReference>
<keyword evidence="3" id="KW-0677">Repeat</keyword>
<comment type="caution">
    <text evidence="7">The sequence shown here is derived from an EMBL/GenBank/DDBJ whole genome shotgun (WGS) entry which is preliminary data.</text>
</comment>
<feature type="non-terminal residue" evidence="7">
    <location>
        <position position="1"/>
    </location>
</feature>
<keyword evidence="8" id="KW-1185">Reference proteome</keyword>
<dbReference type="SUPFAM" id="SSF49562">
    <property type="entry name" value="C2 domain (Calcium/lipid-binding domain, CaLB)"/>
    <property type="match status" value="2"/>
</dbReference>